<gene>
    <name evidence="6" type="ORF">PAT3040_00458</name>
</gene>
<dbReference type="PANTHER" id="PTHR43498:SF1">
    <property type="entry name" value="COB--COM HETERODISULFIDE REDUCTASE IRON-SULFUR SUBUNIT A"/>
    <property type="match status" value="1"/>
</dbReference>
<keyword evidence="1" id="KW-0004">4Fe-4S</keyword>
<evidence type="ECO:0000256" key="2">
    <source>
        <dbReference type="ARBA" id="ARBA00022723"/>
    </source>
</evidence>
<accession>A0A2R5EK20</accession>
<dbReference type="PANTHER" id="PTHR43498">
    <property type="entry name" value="FERREDOXIN:COB-COM HETERODISULFIDE REDUCTASE SUBUNIT A"/>
    <property type="match status" value="1"/>
</dbReference>
<reference evidence="6 7" key="1">
    <citation type="submission" date="2017-08" db="EMBL/GenBank/DDBJ databases">
        <title>Substantial Increase in Enzyme Production by Combined Drug-Resistance Mutations in Paenibacillus agaridevorans.</title>
        <authorList>
            <person name="Tanaka Y."/>
            <person name="Funane K."/>
            <person name="Hosaka T."/>
            <person name="Shiwa Y."/>
            <person name="Fujita N."/>
            <person name="Miyazaki T."/>
            <person name="Yoshikawa H."/>
            <person name="Murakami K."/>
            <person name="Kasahara K."/>
            <person name="Inaoka T."/>
            <person name="Hiraga Y."/>
            <person name="Ochi K."/>
        </authorList>
    </citation>
    <scope>NUCLEOTIDE SEQUENCE [LARGE SCALE GENOMIC DNA]</scope>
    <source>
        <strain evidence="6 7">T-3040</strain>
    </source>
</reference>
<dbReference type="GO" id="GO:0046872">
    <property type="term" value="F:metal ion binding"/>
    <property type="evidence" value="ECO:0007669"/>
    <property type="project" value="UniProtKB-KW"/>
</dbReference>
<evidence type="ECO:0000256" key="3">
    <source>
        <dbReference type="ARBA" id="ARBA00023002"/>
    </source>
</evidence>
<protein>
    <submittedName>
        <fullName evidence="6">FAD-dependent oxidoreductase</fullName>
    </submittedName>
</protein>
<proteinExistence type="predicted"/>
<sequence length="430" mass="46179">MNMISETRQDSPVIGEYDVVVCGAGPAGIGAALAAARAGARTVLIEAAGCLGGVWTSGLLSFVLDSKNKGGLLREICDRLSSEQSFLLQSSGTSKHYDGSSDFTYDAEGMKHILEALCVESGVEVRLHTRVVASKRENKHIAFVFTESNSGREAFSAPVFIDCSGNGELAARSGCGFDIGHPETGQTQPATMLALISGVPGQQESTLNDATKRMFLETLRRAGVEPTYRSPSLFRLPHPQLYGLMVNHEYGVRCDNAKEMTDATIHARGEIYRIVQALSTLPEWSEVRLVSTASQIGLREGRRVHGLYTVTVQDIVAGARFEDGICLVEFPVDIHALDSSSTEAVTKEGVTAQSYHIPFRSLVAKDVTNLLLAGRCISGDFYAHASYRVTGNAVPMGEAAGLGAALAAKAGISLHELEGREVRERLQNQF</sequence>
<organism evidence="6 7">
    <name type="scientific">Paenibacillus agaridevorans</name>
    <dbReference type="NCBI Taxonomy" id="171404"/>
    <lineage>
        <taxon>Bacteria</taxon>
        <taxon>Bacillati</taxon>
        <taxon>Bacillota</taxon>
        <taxon>Bacilli</taxon>
        <taxon>Bacillales</taxon>
        <taxon>Paenibacillaceae</taxon>
        <taxon>Paenibacillus</taxon>
    </lineage>
</organism>
<keyword evidence="3" id="KW-0560">Oxidoreductase</keyword>
<evidence type="ECO:0000256" key="5">
    <source>
        <dbReference type="ARBA" id="ARBA00023014"/>
    </source>
</evidence>
<dbReference type="EMBL" id="BDQX01000036">
    <property type="protein sequence ID" value="GBG05969.1"/>
    <property type="molecule type" value="Genomic_DNA"/>
</dbReference>
<keyword evidence="5" id="KW-0411">Iron-sulfur</keyword>
<dbReference type="Gene3D" id="3.50.50.60">
    <property type="entry name" value="FAD/NAD(P)-binding domain"/>
    <property type="match status" value="1"/>
</dbReference>
<dbReference type="AlphaFoldDB" id="A0A2R5EK20"/>
<dbReference type="GO" id="GO:0016491">
    <property type="term" value="F:oxidoreductase activity"/>
    <property type="evidence" value="ECO:0007669"/>
    <property type="project" value="UniProtKB-KW"/>
</dbReference>
<dbReference type="Pfam" id="PF12831">
    <property type="entry name" value="FAD_oxidored"/>
    <property type="match status" value="1"/>
</dbReference>
<keyword evidence="4" id="KW-0408">Iron</keyword>
<dbReference type="Proteomes" id="UP000245202">
    <property type="component" value="Unassembled WGS sequence"/>
</dbReference>
<dbReference type="GO" id="GO:0051539">
    <property type="term" value="F:4 iron, 4 sulfur cluster binding"/>
    <property type="evidence" value="ECO:0007669"/>
    <property type="project" value="UniProtKB-KW"/>
</dbReference>
<evidence type="ECO:0000313" key="6">
    <source>
        <dbReference type="EMBL" id="GBG05969.1"/>
    </source>
</evidence>
<keyword evidence="2" id="KW-0479">Metal-binding</keyword>
<dbReference type="SUPFAM" id="SSF51905">
    <property type="entry name" value="FAD/NAD(P)-binding domain"/>
    <property type="match status" value="1"/>
</dbReference>
<keyword evidence="7" id="KW-1185">Reference proteome</keyword>
<evidence type="ECO:0000313" key="7">
    <source>
        <dbReference type="Proteomes" id="UP000245202"/>
    </source>
</evidence>
<comment type="caution">
    <text evidence="6">The sequence shown here is derived from an EMBL/GenBank/DDBJ whole genome shotgun (WGS) entry which is preliminary data.</text>
</comment>
<evidence type="ECO:0000256" key="4">
    <source>
        <dbReference type="ARBA" id="ARBA00023004"/>
    </source>
</evidence>
<dbReference type="InterPro" id="IPR039650">
    <property type="entry name" value="HdrA-like"/>
</dbReference>
<evidence type="ECO:0000256" key="1">
    <source>
        <dbReference type="ARBA" id="ARBA00022485"/>
    </source>
</evidence>
<dbReference type="InterPro" id="IPR036188">
    <property type="entry name" value="FAD/NAD-bd_sf"/>
</dbReference>
<name>A0A2R5EK20_9BACL</name>